<evidence type="ECO:0000313" key="3">
    <source>
        <dbReference type="EMBL" id="KAK4203637.1"/>
    </source>
</evidence>
<evidence type="ECO:0000256" key="1">
    <source>
        <dbReference type="SAM" id="MobiDB-lite"/>
    </source>
</evidence>
<comment type="caution">
    <text evidence="3">The sequence shown here is derived from an EMBL/GenBank/DDBJ whole genome shotgun (WGS) entry which is preliminary data.</text>
</comment>
<feature type="region of interest" description="Disordered" evidence="1">
    <location>
        <begin position="452"/>
        <end position="491"/>
    </location>
</feature>
<dbReference type="PROSITE" id="PS00028">
    <property type="entry name" value="ZINC_FINGER_C2H2_1"/>
    <property type="match status" value="1"/>
</dbReference>
<evidence type="ECO:0000259" key="2">
    <source>
        <dbReference type="PROSITE" id="PS00028"/>
    </source>
</evidence>
<dbReference type="Proteomes" id="UP001303160">
    <property type="component" value="Unassembled WGS sequence"/>
</dbReference>
<proteinExistence type="predicted"/>
<feature type="compositionally biased region" description="Low complexity" evidence="1">
    <location>
        <begin position="456"/>
        <end position="474"/>
    </location>
</feature>
<protein>
    <recommendedName>
        <fullName evidence="2">C2H2-type domain-containing protein</fullName>
    </recommendedName>
</protein>
<dbReference type="SMART" id="SM00355">
    <property type="entry name" value="ZnF_C2H2"/>
    <property type="match status" value="3"/>
</dbReference>
<dbReference type="InterPro" id="IPR013087">
    <property type="entry name" value="Znf_C2H2_type"/>
</dbReference>
<dbReference type="AlphaFoldDB" id="A0AAN6XTS4"/>
<reference evidence="3" key="2">
    <citation type="submission" date="2023-05" db="EMBL/GenBank/DDBJ databases">
        <authorList>
            <consortium name="Lawrence Berkeley National Laboratory"/>
            <person name="Steindorff A."/>
            <person name="Hensen N."/>
            <person name="Bonometti L."/>
            <person name="Westerberg I."/>
            <person name="Brannstrom I.O."/>
            <person name="Guillou S."/>
            <person name="Cros-Aarteil S."/>
            <person name="Calhoun S."/>
            <person name="Haridas S."/>
            <person name="Kuo A."/>
            <person name="Mondo S."/>
            <person name="Pangilinan J."/>
            <person name="Riley R."/>
            <person name="Labutti K."/>
            <person name="Andreopoulos B."/>
            <person name="Lipzen A."/>
            <person name="Chen C."/>
            <person name="Yanf M."/>
            <person name="Daum C."/>
            <person name="Ng V."/>
            <person name="Clum A."/>
            <person name="Ohm R."/>
            <person name="Martin F."/>
            <person name="Silar P."/>
            <person name="Natvig D."/>
            <person name="Lalanne C."/>
            <person name="Gautier V."/>
            <person name="Ament-Velasquez S.L."/>
            <person name="Kruys A."/>
            <person name="Hutchinson M.I."/>
            <person name="Powell A.J."/>
            <person name="Barry K."/>
            <person name="Miller A.N."/>
            <person name="Grigoriev I.V."/>
            <person name="Debuchy R."/>
            <person name="Gladieux P."/>
            <person name="Thoren M.H."/>
            <person name="Johannesson H."/>
        </authorList>
    </citation>
    <scope>NUCLEOTIDE SEQUENCE</scope>
    <source>
        <strain evidence="3">CBS 315.58</strain>
    </source>
</reference>
<keyword evidence="4" id="KW-1185">Reference proteome</keyword>
<dbReference type="EMBL" id="MU863888">
    <property type="protein sequence ID" value="KAK4203637.1"/>
    <property type="molecule type" value="Genomic_DNA"/>
</dbReference>
<dbReference type="Pfam" id="PF26082">
    <property type="entry name" value="zf-C2H2_AcuF"/>
    <property type="match status" value="1"/>
</dbReference>
<dbReference type="InterPro" id="IPR058925">
    <property type="entry name" value="zf-C2H2_AcuF"/>
</dbReference>
<accession>A0AAN6XTS4</accession>
<dbReference type="PANTHER" id="PTHR35391">
    <property type="entry name" value="C2H2-TYPE DOMAIN-CONTAINING PROTEIN-RELATED"/>
    <property type="match status" value="1"/>
</dbReference>
<dbReference type="PANTHER" id="PTHR35391:SF7">
    <property type="entry name" value="C2H2-TYPE DOMAIN-CONTAINING PROTEIN"/>
    <property type="match status" value="1"/>
</dbReference>
<feature type="compositionally biased region" description="Basic and acidic residues" evidence="1">
    <location>
        <begin position="233"/>
        <end position="243"/>
    </location>
</feature>
<feature type="region of interest" description="Disordered" evidence="1">
    <location>
        <begin position="227"/>
        <end position="252"/>
    </location>
</feature>
<sequence length="491" mass="55142">MESISSKVRHCIASFQQLRAALDQSDHGLDDNAFTPLELDDKLARFKVWTSNVGAHRTGQSSLEYRLRDASNIRKQVLNLLTDLAASLDDGGSICSGEMIPWEEEITPEKRLETLGLVSIHDDGGGLDFTPTSALENDETELAQISSDISEILDCLFRLSISIRNPAPHDRLKERAPLPVFAMLPFDVQHVRNKFPFASESVAQRLGLSNSRRRHFFHYRQSHHQKLSSGLDDMSRHGSEKSTDASSIPSVLKDRQVPLPQDDIVIEENQDTDSSYTITSFGTISNTDKLKVPPLTPEADLSPFECPFCFMIISVTTTRAWERHVFSDLRPYICLEQDCETMEKDYGRRREWIQHVRTQHWRVWACPFGCGESILSARRMQDHIRNAHEHIDFNSDIYEKAMKGIPKPPGADTACPLCPDMITGIKDYGIHVGRHQEGIALFALPHLNDAHEKNNSPADASLSISSESSIATESAKSEHEPVCVSVSLRDD</sequence>
<gene>
    <name evidence="3" type="ORF">QBC40DRAFT_219216</name>
</gene>
<name>A0AAN6XTS4_9PEZI</name>
<evidence type="ECO:0000313" key="4">
    <source>
        <dbReference type="Proteomes" id="UP001303160"/>
    </source>
</evidence>
<organism evidence="3 4">
    <name type="scientific">Triangularia verruculosa</name>
    <dbReference type="NCBI Taxonomy" id="2587418"/>
    <lineage>
        <taxon>Eukaryota</taxon>
        <taxon>Fungi</taxon>
        <taxon>Dikarya</taxon>
        <taxon>Ascomycota</taxon>
        <taxon>Pezizomycotina</taxon>
        <taxon>Sordariomycetes</taxon>
        <taxon>Sordariomycetidae</taxon>
        <taxon>Sordariales</taxon>
        <taxon>Podosporaceae</taxon>
        <taxon>Triangularia</taxon>
    </lineage>
</organism>
<feature type="domain" description="C2H2-type" evidence="2">
    <location>
        <begin position="366"/>
        <end position="388"/>
    </location>
</feature>
<reference evidence="3" key="1">
    <citation type="journal article" date="2023" name="Mol. Phylogenet. Evol.">
        <title>Genome-scale phylogeny and comparative genomics of the fungal order Sordariales.</title>
        <authorList>
            <person name="Hensen N."/>
            <person name="Bonometti L."/>
            <person name="Westerberg I."/>
            <person name="Brannstrom I.O."/>
            <person name="Guillou S."/>
            <person name="Cros-Aarteil S."/>
            <person name="Calhoun S."/>
            <person name="Haridas S."/>
            <person name="Kuo A."/>
            <person name="Mondo S."/>
            <person name="Pangilinan J."/>
            <person name="Riley R."/>
            <person name="LaButti K."/>
            <person name="Andreopoulos B."/>
            <person name="Lipzen A."/>
            <person name="Chen C."/>
            <person name="Yan M."/>
            <person name="Daum C."/>
            <person name="Ng V."/>
            <person name="Clum A."/>
            <person name="Steindorff A."/>
            <person name="Ohm R.A."/>
            <person name="Martin F."/>
            <person name="Silar P."/>
            <person name="Natvig D.O."/>
            <person name="Lalanne C."/>
            <person name="Gautier V."/>
            <person name="Ament-Velasquez S.L."/>
            <person name="Kruys A."/>
            <person name="Hutchinson M.I."/>
            <person name="Powell A.J."/>
            <person name="Barry K."/>
            <person name="Miller A.N."/>
            <person name="Grigoriev I.V."/>
            <person name="Debuchy R."/>
            <person name="Gladieux P."/>
            <person name="Hiltunen Thoren M."/>
            <person name="Johannesson H."/>
        </authorList>
    </citation>
    <scope>NUCLEOTIDE SEQUENCE</scope>
    <source>
        <strain evidence="3">CBS 315.58</strain>
    </source>
</reference>